<gene>
    <name evidence="2" type="ORF">LX83_005778</name>
</gene>
<evidence type="ECO:0000313" key="2">
    <source>
        <dbReference type="EMBL" id="MCP2168898.1"/>
    </source>
</evidence>
<dbReference type="Proteomes" id="UP001206128">
    <property type="component" value="Unassembled WGS sequence"/>
</dbReference>
<dbReference type="EMBL" id="JAMTCK010000016">
    <property type="protein sequence ID" value="MCP2168898.1"/>
    <property type="molecule type" value="Genomic_DNA"/>
</dbReference>
<proteinExistence type="predicted"/>
<keyword evidence="3" id="KW-1185">Reference proteome</keyword>
<feature type="transmembrane region" description="Helical" evidence="1">
    <location>
        <begin position="26"/>
        <end position="47"/>
    </location>
</feature>
<protein>
    <submittedName>
        <fullName evidence="2">Membrane protein</fullName>
    </submittedName>
</protein>
<keyword evidence="1" id="KW-0812">Transmembrane</keyword>
<feature type="transmembrane region" description="Helical" evidence="1">
    <location>
        <begin position="356"/>
        <end position="375"/>
    </location>
</feature>
<feature type="transmembrane region" description="Helical" evidence="1">
    <location>
        <begin position="260"/>
        <end position="286"/>
    </location>
</feature>
<evidence type="ECO:0000256" key="1">
    <source>
        <dbReference type="SAM" id="Phobius"/>
    </source>
</evidence>
<sequence length="475" mass="51794">MIGVAEQSDSPGWRIGSWARGSGVRFGRTALAVVVLLCGLTLVGGFVNKDRCTGPMFDQWGRSEPDYKERTERDVCYSDIQHLWIGRDIDRHVFPYVDGGITDEGQLVGGTVEYPVLTGVLIWAGALFTDTDAGFLLGTALLLAPFGLVTAWLLGRLSGWRSLLWAIGPPLVLYAFHNWDLPVVACAVAAVYVVHRGWGRAGADRPLLDRAVAGSVLLAIGFTFKLYPALFVLPLMLYVLTGGPGGRELPAGRRWDVAGAAKVAFVAIATVVLVNLPFALAGFAGWRASFTFQGLRQADITTNSIWYWGSRPFIHSDADEAAFQATVSLLSPLLVFASFALACWLGWLRYRHTGSYPWIQVSAAMLCGFLLLHKVHSPQYTLWLVPMLVLLRVRMGWVIAYFVADLAMGIGIFRWYWAIEYGGATGIYDSFSAQAVMIGVWGRAALLVGLFFAFLTARSTVTDPPPPVPAGALAR</sequence>
<dbReference type="AlphaFoldDB" id="A0AAE3GMV0"/>
<dbReference type="InterPro" id="IPR016570">
    <property type="entry name" value="UCP010361"/>
</dbReference>
<accession>A0AAE3GMV0</accession>
<feature type="transmembrane region" description="Helical" evidence="1">
    <location>
        <begin position="133"/>
        <end position="154"/>
    </location>
</feature>
<keyword evidence="1" id="KW-1133">Transmembrane helix</keyword>
<name>A0AAE3GMV0_9PSEU</name>
<feature type="transmembrane region" description="Helical" evidence="1">
    <location>
        <begin position="216"/>
        <end position="240"/>
    </location>
</feature>
<organism evidence="2 3">
    <name type="scientific">Goodfellowiella coeruleoviolacea</name>
    <dbReference type="NCBI Taxonomy" id="334858"/>
    <lineage>
        <taxon>Bacteria</taxon>
        <taxon>Bacillati</taxon>
        <taxon>Actinomycetota</taxon>
        <taxon>Actinomycetes</taxon>
        <taxon>Pseudonocardiales</taxon>
        <taxon>Pseudonocardiaceae</taxon>
        <taxon>Goodfellowiella</taxon>
    </lineage>
</organism>
<evidence type="ECO:0000313" key="3">
    <source>
        <dbReference type="Proteomes" id="UP001206128"/>
    </source>
</evidence>
<feature type="transmembrane region" description="Helical" evidence="1">
    <location>
        <begin position="431"/>
        <end position="455"/>
    </location>
</feature>
<reference evidence="2" key="1">
    <citation type="submission" date="2022-06" db="EMBL/GenBank/DDBJ databases">
        <title>Genomic Encyclopedia of Archaeal and Bacterial Type Strains, Phase II (KMG-II): from individual species to whole genera.</title>
        <authorList>
            <person name="Goeker M."/>
        </authorList>
    </citation>
    <scope>NUCLEOTIDE SEQUENCE</scope>
    <source>
        <strain evidence="2">DSM 43935</strain>
    </source>
</reference>
<keyword evidence="1" id="KW-0472">Membrane</keyword>
<dbReference type="PIRSF" id="PIRSF010361">
    <property type="entry name" value="UCP010361"/>
    <property type="match status" value="1"/>
</dbReference>
<feature type="transmembrane region" description="Helical" evidence="1">
    <location>
        <begin position="396"/>
        <end position="419"/>
    </location>
</feature>
<feature type="transmembrane region" description="Helical" evidence="1">
    <location>
        <begin position="329"/>
        <end position="350"/>
    </location>
</feature>
<feature type="transmembrane region" description="Helical" evidence="1">
    <location>
        <begin position="174"/>
        <end position="195"/>
    </location>
</feature>
<comment type="caution">
    <text evidence="2">The sequence shown here is derived from an EMBL/GenBank/DDBJ whole genome shotgun (WGS) entry which is preliminary data.</text>
</comment>